<evidence type="ECO:0000313" key="1">
    <source>
        <dbReference type="EMBL" id="QOP57006.1"/>
    </source>
</evidence>
<protein>
    <submittedName>
        <fullName evidence="1">Alpha-galactosidase</fullName>
    </submittedName>
</protein>
<dbReference type="Proteomes" id="UP000593972">
    <property type="component" value="Chromosome"/>
</dbReference>
<dbReference type="NCBIfam" id="NF040509">
    <property type="entry name" value="Lacto_palin_RPT"/>
    <property type="match status" value="1"/>
</dbReference>
<gene>
    <name evidence="1" type="ORF">HCJ88_06510</name>
</gene>
<accession>A0ABD7BXA7</accession>
<evidence type="ECO:0000313" key="2">
    <source>
        <dbReference type="Proteomes" id="UP000593972"/>
    </source>
</evidence>
<dbReference type="EMBL" id="CP050500">
    <property type="protein sequence ID" value="QOP57006.1"/>
    <property type="molecule type" value="Genomic_DNA"/>
</dbReference>
<dbReference type="AlphaFoldDB" id="A0ABD7BXA7"/>
<reference evidence="1 2" key="1">
    <citation type="submission" date="2020-03" db="EMBL/GenBank/DDBJ databases">
        <title>Complete genome sequence of Lactobacillus paracasei strain NFFJ04, isolated from animal feed.</title>
        <authorList>
            <person name="Jung J.Y."/>
        </authorList>
    </citation>
    <scope>NUCLEOTIDE SEQUENCE [LARGE SCALE GENOMIC DNA]</scope>
    <source>
        <strain evidence="1 2">NFFJ04</strain>
    </source>
</reference>
<name>A0ABD7BXA7_LACPA</name>
<organism evidence="1 2">
    <name type="scientific">Lacticaseibacillus paracasei</name>
    <name type="common">Lactobacillus paracasei</name>
    <dbReference type="NCBI Taxonomy" id="1597"/>
    <lineage>
        <taxon>Bacteria</taxon>
        <taxon>Bacillati</taxon>
        <taxon>Bacillota</taxon>
        <taxon>Bacilli</taxon>
        <taxon>Lactobacillales</taxon>
        <taxon>Lactobacillaceae</taxon>
        <taxon>Lacticaseibacillus</taxon>
    </lineage>
</organism>
<dbReference type="AntiFam" id="ANF00266">
    <property type="entry name" value="DNA repeat translations related to WP_020751851.1"/>
</dbReference>
<sequence length="50" mass="5621">MPQKPAHKDLKPKWPKTQPFRLEAAYAPVSKRGCSRSVTLCFSLAYLSSV</sequence>
<proteinExistence type="predicted"/>